<feature type="region of interest" description="Disordered" evidence="3">
    <location>
        <begin position="315"/>
        <end position="337"/>
    </location>
</feature>
<keyword evidence="1" id="KW-0808">Transferase</keyword>
<dbReference type="AlphaFoldDB" id="A0AB32V8I4"/>
<dbReference type="GO" id="GO:0016740">
    <property type="term" value="F:transferase activity"/>
    <property type="evidence" value="ECO:0007669"/>
    <property type="project" value="UniProtKB-KW"/>
</dbReference>
<evidence type="ECO:0000313" key="6">
    <source>
        <dbReference type="RefSeq" id="XP_007035824.2"/>
    </source>
</evidence>
<dbReference type="CDD" id="cd23837">
    <property type="entry name" value="UBCc_UBE2O"/>
    <property type="match status" value="1"/>
</dbReference>
<dbReference type="InterPro" id="IPR000608">
    <property type="entry name" value="UBC"/>
</dbReference>
<gene>
    <name evidence="6" type="primary">LOC18603668</name>
</gene>
<dbReference type="FunFam" id="3.10.110.10:FF:000133">
    <property type="entry name" value="Putative ubiquitin-conjugating enzyme E2 38"/>
    <property type="match status" value="1"/>
</dbReference>
<evidence type="ECO:0000256" key="1">
    <source>
        <dbReference type="ARBA" id="ARBA00022679"/>
    </source>
</evidence>
<name>A0AB32V8I4_THECC</name>
<dbReference type="Pfam" id="PF00179">
    <property type="entry name" value="UQ_con"/>
    <property type="match status" value="1"/>
</dbReference>
<organism evidence="5 6">
    <name type="scientific">Theobroma cacao</name>
    <name type="common">Cacao</name>
    <name type="synonym">Cocoa</name>
    <dbReference type="NCBI Taxonomy" id="3641"/>
    <lineage>
        <taxon>Eukaryota</taxon>
        <taxon>Viridiplantae</taxon>
        <taxon>Streptophyta</taxon>
        <taxon>Embryophyta</taxon>
        <taxon>Tracheophyta</taxon>
        <taxon>Spermatophyta</taxon>
        <taxon>Magnoliopsida</taxon>
        <taxon>eudicotyledons</taxon>
        <taxon>Gunneridae</taxon>
        <taxon>Pentapetalae</taxon>
        <taxon>rosids</taxon>
        <taxon>malvids</taxon>
        <taxon>Malvales</taxon>
        <taxon>Malvaceae</taxon>
        <taxon>Byttnerioideae</taxon>
        <taxon>Theobroma</taxon>
    </lineage>
</organism>
<sequence length="371" mass="41440">MALSVHSMSQNGSCEVEEIDVFRQFDVVSDDSDHYFLNSKSKTKSAQPDPIANASSGVHKKIMQEWRILEKSLPESIIVRVYEKRLDLLRAAIVGAAGTPYHDGLFFFDLAFPPDYPTKPPLVHYRSFGLRINPNLYANGRVCLSLINTWSGRKSEKWNPKESTVLQVLVSIQALVLNEKPYFNEPGHGIWPGKTIWEKKSAAYNEDVFVMSCKKMLFLMRKPPKNFEGFVVGHFRERGSSILLACKSYANGSVKVGYFKNDGPAGTSSADFPSGSFDVSEKFKGYLKQLYPELAAAFLKAGASLGNSIEQLNVEEKKKKKKPKSSKKQVTETRARKTGGVARRLLGKLKKVFGQKLGGTGSINVIKKYRL</sequence>
<evidence type="ECO:0000259" key="4">
    <source>
        <dbReference type="PROSITE" id="PS50127"/>
    </source>
</evidence>
<accession>A0AB32V8I4</accession>
<dbReference type="InterPro" id="IPR016135">
    <property type="entry name" value="UBQ-conjugating_enzyme/RWD"/>
</dbReference>
<proteinExistence type="predicted"/>
<evidence type="ECO:0000256" key="3">
    <source>
        <dbReference type="SAM" id="MobiDB-lite"/>
    </source>
</evidence>
<dbReference type="Gene3D" id="3.10.110.10">
    <property type="entry name" value="Ubiquitin Conjugating Enzyme"/>
    <property type="match status" value="1"/>
</dbReference>
<feature type="compositionally biased region" description="Basic residues" evidence="3">
    <location>
        <begin position="318"/>
        <end position="327"/>
    </location>
</feature>
<dbReference type="PANTHER" id="PTHR46116">
    <property type="entry name" value="(E3-INDEPENDENT) E2 UBIQUITIN-CONJUGATING ENZYME"/>
    <property type="match status" value="1"/>
</dbReference>
<evidence type="ECO:0000313" key="5">
    <source>
        <dbReference type="Proteomes" id="UP000694886"/>
    </source>
</evidence>
<dbReference type="RefSeq" id="XP_007035824.2">
    <property type="nucleotide sequence ID" value="XM_007035762.2"/>
</dbReference>
<dbReference type="PANTHER" id="PTHR46116:SF19">
    <property type="entry name" value="UBIQUITIN-CONJUGATING ENZYME FAMILY PROTEIN"/>
    <property type="match status" value="1"/>
</dbReference>
<reference evidence="6" key="2">
    <citation type="submission" date="2025-08" db="UniProtKB">
        <authorList>
            <consortium name="RefSeq"/>
        </authorList>
    </citation>
    <scope>IDENTIFICATION</scope>
</reference>
<dbReference type="Gramene" id="Tc04v2_t024890.1">
    <property type="protein sequence ID" value="Tc04v2_p024890.1"/>
    <property type="gene ID" value="Tc04v2_g024890"/>
</dbReference>
<dbReference type="Proteomes" id="UP000694886">
    <property type="component" value="Chromosome 4"/>
</dbReference>
<dbReference type="SMART" id="SM00212">
    <property type="entry name" value="UBCc"/>
    <property type="match status" value="1"/>
</dbReference>
<keyword evidence="2" id="KW-0833">Ubl conjugation pathway</keyword>
<dbReference type="KEGG" id="tcc:18603668"/>
<feature type="domain" description="UBC core" evidence="4">
    <location>
        <begin position="57"/>
        <end position="217"/>
    </location>
</feature>
<protein>
    <submittedName>
        <fullName evidence="6">Ubiquitin-conjugating enzyme E2 39</fullName>
    </submittedName>
</protein>
<dbReference type="GeneID" id="18603668"/>
<evidence type="ECO:0000256" key="2">
    <source>
        <dbReference type="ARBA" id="ARBA00022786"/>
    </source>
</evidence>
<reference evidence="5" key="1">
    <citation type="journal article" date="1997" name="Nucleic Acids Res.">
        <title>tRNAscan-SE: a program for improved detection of transfer RNA genes in genomic sequence.</title>
        <authorList>
            <person name="Lowe T.M."/>
            <person name="Eddy S.R."/>
        </authorList>
    </citation>
    <scope>NUCLEOTIDE SEQUENCE [LARGE SCALE GENOMIC DNA]</scope>
    <source>
        <strain evidence="5">r\B97-61/B2</strain>
    </source>
</reference>
<dbReference type="PROSITE" id="PS50127">
    <property type="entry name" value="UBC_2"/>
    <property type="match status" value="1"/>
</dbReference>
<dbReference type="SUPFAM" id="SSF54495">
    <property type="entry name" value="UBC-like"/>
    <property type="match status" value="1"/>
</dbReference>